<evidence type="ECO:0000256" key="2">
    <source>
        <dbReference type="ARBA" id="ARBA00022603"/>
    </source>
</evidence>
<comment type="caution">
    <text evidence="9">The sequence shown here is derived from an EMBL/GenBank/DDBJ whole genome shotgun (WGS) entry which is preliminary data.</text>
</comment>
<evidence type="ECO:0000256" key="5">
    <source>
        <dbReference type="ARBA" id="ARBA00022884"/>
    </source>
</evidence>
<keyword evidence="3 7" id="KW-0808">Transferase</keyword>
<keyword evidence="8" id="KW-0698">rRNA processing</keyword>
<evidence type="ECO:0000256" key="7">
    <source>
        <dbReference type="PROSITE-ProRule" id="PRU01026"/>
    </source>
</evidence>
<dbReference type="PANTHER" id="PTHR11727:SF17">
    <property type="entry name" value="DIMETHYLADENOSINE TRANSFERASE 1, MITOCHONDRIAL"/>
    <property type="match status" value="1"/>
</dbReference>
<name>A0A9P7Y4E9_9FUNG</name>
<dbReference type="Proteomes" id="UP000707451">
    <property type="component" value="Unassembled WGS sequence"/>
</dbReference>
<comment type="subcellular location">
    <subcellularLocation>
        <location evidence="1">Mitochondrion</location>
    </subcellularLocation>
</comment>
<dbReference type="InterPro" id="IPR023165">
    <property type="entry name" value="rRNA_Ade_diMease-like_C"/>
</dbReference>
<comment type="function">
    <text evidence="6">Mitochondrial transcription factor that confers selective promoter recognition on the core subunit of the yeast mitochondrial RNA polymerase. Interacts with DNA in a non-specific manner.</text>
</comment>
<sequence length="344" mass="38848">MMHTRPLFRSLSPLISTDLWPTVFKASRARGQLRVSVMTEDVANLAAASMKFESHPNRSVLEIFSGPGQLTRSMYLAGAKKIITVENGDTFQSSLKASNKINFPFLETQKLEDESNGAIKNYNMNPLSDPFDELLGPKVNAIPDLVPQDWENIQSNVLLVGTIPNSTLGEKCLHDLLTASTEKMGIFKYGRVEMYIFMFKDAAKRLISPPGTPSRNRVSVLAEAAAEMTQIMRPGATHFHLPYDYELVHFAPHKVPKLDVPMEVFDFCLRSLFTSKSNPLNKVIKLLGPGADILLKRLSFDHSIKVKHMSLEQLNEVALKFEQWPLRPTVLYDDMILHEHKKKR</sequence>
<evidence type="ECO:0000313" key="9">
    <source>
        <dbReference type="EMBL" id="KAG9071294.1"/>
    </source>
</evidence>
<keyword evidence="4 7" id="KW-0949">S-adenosyl-L-methionine</keyword>
<evidence type="ECO:0000256" key="1">
    <source>
        <dbReference type="ARBA" id="ARBA00004173"/>
    </source>
</evidence>
<dbReference type="PROSITE" id="PS51689">
    <property type="entry name" value="SAM_RNA_A_N6_MT"/>
    <property type="match status" value="1"/>
</dbReference>
<protein>
    <recommendedName>
        <fullName evidence="8">rRNA adenine N(6)-methyltransferase</fullName>
        <ecNumber evidence="8">2.1.1.-</ecNumber>
    </recommendedName>
</protein>
<dbReference type="GO" id="GO:0034246">
    <property type="term" value="F:mitochondrial transcription factor activity"/>
    <property type="evidence" value="ECO:0007669"/>
    <property type="project" value="TreeGrafter"/>
</dbReference>
<dbReference type="GO" id="GO:0006391">
    <property type="term" value="P:transcription initiation at mitochondrial promoter"/>
    <property type="evidence" value="ECO:0007669"/>
    <property type="project" value="TreeGrafter"/>
</dbReference>
<keyword evidence="10" id="KW-1185">Reference proteome</keyword>
<dbReference type="InterPro" id="IPR001737">
    <property type="entry name" value="KsgA/Erm"/>
</dbReference>
<proteinExistence type="inferred from homology"/>
<comment type="similarity">
    <text evidence="7 8">Belongs to the class I-like SAM-binding methyltransferase superfamily. rRNA adenine N(6)-methyltransferase family.</text>
</comment>
<dbReference type="InterPro" id="IPR029063">
    <property type="entry name" value="SAM-dependent_MTases_sf"/>
</dbReference>
<feature type="binding site" evidence="7">
    <location>
        <position position="86"/>
    </location>
    <ligand>
        <name>S-adenosyl-L-methionine</name>
        <dbReference type="ChEBI" id="CHEBI:59789"/>
    </ligand>
</feature>
<evidence type="ECO:0000256" key="3">
    <source>
        <dbReference type="ARBA" id="ARBA00022679"/>
    </source>
</evidence>
<dbReference type="GO" id="GO:0005759">
    <property type="term" value="C:mitochondrial matrix"/>
    <property type="evidence" value="ECO:0007669"/>
    <property type="project" value="TreeGrafter"/>
</dbReference>
<dbReference type="Gene3D" id="3.40.50.150">
    <property type="entry name" value="Vaccinia Virus protein VP39"/>
    <property type="match status" value="1"/>
</dbReference>
<dbReference type="AlphaFoldDB" id="A0A9P7Y4E9"/>
<gene>
    <name evidence="9" type="primary">MTF1</name>
    <name evidence="9" type="ORF">KI688_005505</name>
</gene>
<dbReference type="PANTHER" id="PTHR11727">
    <property type="entry name" value="DIMETHYLADENOSINE TRANSFERASE"/>
    <property type="match status" value="1"/>
</dbReference>
<evidence type="ECO:0000256" key="8">
    <source>
        <dbReference type="RuleBase" id="RU362106"/>
    </source>
</evidence>
<dbReference type="Gene3D" id="1.10.8.100">
    <property type="entry name" value="Ribosomal RNA adenine dimethylase-like, domain 2"/>
    <property type="match status" value="1"/>
</dbReference>
<dbReference type="GO" id="GO:0000179">
    <property type="term" value="F:rRNA (adenine-N6,N6-)-dimethyltransferase activity"/>
    <property type="evidence" value="ECO:0007669"/>
    <property type="project" value="UniProtKB-UniRule"/>
</dbReference>
<keyword evidence="2 7" id="KW-0489">Methyltransferase</keyword>
<accession>A0A9P7Y4E9</accession>
<evidence type="ECO:0000256" key="6">
    <source>
        <dbReference type="ARBA" id="ARBA00024915"/>
    </source>
</evidence>
<dbReference type="Pfam" id="PF00398">
    <property type="entry name" value="RrnaAD"/>
    <property type="match status" value="1"/>
</dbReference>
<dbReference type="GO" id="GO:0003723">
    <property type="term" value="F:RNA binding"/>
    <property type="evidence" value="ECO:0007669"/>
    <property type="project" value="UniProtKB-UniRule"/>
</dbReference>
<evidence type="ECO:0000313" key="10">
    <source>
        <dbReference type="Proteomes" id="UP000707451"/>
    </source>
</evidence>
<dbReference type="OrthoDB" id="16079at2759"/>
<dbReference type="EC" id="2.1.1.-" evidence="8"/>
<reference evidence="9" key="1">
    <citation type="submission" date="2021-06" db="EMBL/GenBank/DDBJ databases">
        <title>Genome Sequence of Mortierella hyaline Strain SCG-10, a Cold-Adapted, Nitrate-Reducing Fungus Isolated from Soil in Minnesota, USA.</title>
        <authorList>
            <person name="Aldossari N."/>
        </authorList>
    </citation>
    <scope>NUCLEOTIDE SEQUENCE</scope>
    <source>
        <strain evidence="9">SCG-10</strain>
    </source>
</reference>
<evidence type="ECO:0000256" key="4">
    <source>
        <dbReference type="ARBA" id="ARBA00022691"/>
    </source>
</evidence>
<comment type="caution">
    <text evidence="7">Lacks conserved residue(s) required for the propagation of feature annotation.</text>
</comment>
<feature type="binding site" evidence="7">
    <location>
        <position position="33"/>
    </location>
    <ligand>
        <name>S-adenosyl-L-methionine</name>
        <dbReference type="ChEBI" id="CHEBI:59789"/>
    </ligand>
</feature>
<organism evidence="9 10">
    <name type="scientific">Linnemannia hyalina</name>
    <dbReference type="NCBI Taxonomy" id="64524"/>
    <lineage>
        <taxon>Eukaryota</taxon>
        <taxon>Fungi</taxon>
        <taxon>Fungi incertae sedis</taxon>
        <taxon>Mucoromycota</taxon>
        <taxon>Mortierellomycotina</taxon>
        <taxon>Mortierellomycetes</taxon>
        <taxon>Mortierellales</taxon>
        <taxon>Mortierellaceae</taxon>
        <taxon>Linnemannia</taxon>
    </lineage>
</organism>
<dbReference type="EMBL" id="JAHRHY010000002">
    <property type="protein sequence ID" value="KAG9071294.1"/>
    <property type="molecule type" value="Genomic_DNA"/>
</dbReference>
<keyword evidence="5 7" id="KW-0694">RNA-binding</keyword>
<dbReference type="SUPFAM" id="SSF53335">
    <property type="entry name" value="S-adenosyl-L-methionine-dependent methyltransferases"/>
    <property type="match status" value="1"/>
</dbReference>